<accession>A0A1M7E5A4</accession>
<dbReference type="InterPro" id="IPR028978">
    <property type="entry name" value="Chorismate_lyase_/UTRA_dom_sf"/>
</dbReference>
<sequence>MANKKEVRKTTRYREIAAELQKAIRLGKYPVGDLLPTETELMARYAASRQTVREALRIITEQGLIVRRAGLGSVVIAAEPPVLFTHSVKSLTEWLRYSNETYRQVVRSSEIVADRKLAAMLKCEPGKHWFLIEAVRRSDEFAAPLGWTEIYVLRKFAGVVDRKDHGRTPVHEQIAKMYGETIEYAQLEVFARGLPAKLAKPLKVKPGSPALTMVRRYYGKREELFEVTVTTHPEGRYTYTMDMQRSLRPRV</sequence>
<dbReference type="Gene3D" id="1.10.10.10">
    <property type="entry name" value="Winged helix-like DNA-binding domain superfamily/Winged helix DNA-binding domain"/>
    <property type="match status" value="1"/>
</dbReference>
<proteinExistence type="predicted"/>
<reference evidence="5 6" key="1">
    <citation type="submission" date="2016-10" db="EMBL/GenBank/DDBJ databases">
        <authorList>
            <person name="de Groot N.N."/>
        </authorList>
    </citation>
    <scope>NUCLEOTIDE SEQUENCE [LARGE SCALE GENOMIC DNA]</scope>
    <source>
        <strain evidence="5 6">GAS522</strain>
    </source>
</reference>
<dbReference type="EMBL" id="FNTI01000001">
    <property type="protein sequence ID" value="SED90407.1"/>
    <property type="molecule type" value="Genomic_DNA"/>
</dbReference>
<dbReference type="PANTHER" id="PTHR44846">
    <property type="entry name" value="MANNOSYL-D-GLYCERATE TRANSPORT/METABOLISM SYSTEM REPRESSOR MNGR-RELATED"/>
    <property type="match status" value="1"/>
</dbReference>
<dbReference type="Proteomes" id="UP000183208">
    <property type="component" value="Unassembled WGS sequence"/>
</dbReference>
<protein>
    <submittedName>
        <fullName evidence="5">Transcriptional regulator, GntR family</fullName>
    </submittedName>
</protein>
<dbReference type="SUPFAM" id="SSF46785">
    <property type="entry name" value="Winged helix' DNA-binding domain"/>
    <property type="match status" value="1"/>
</dbReference>
<dbReference type="InterPro" id="IPR036390">
    <property type="entry name" value="WH_DNA-bd_sf"/>
</dbReference>
<evidence type="ECO:0000256" key="1">
    <source>
        <dbReference type="ARBA" id="ARBA00023015"/>
    </source>
</evidence>
<dbReference type="Pfam" id="PF07702">
    <property type="entry name" value="UTRA"/>
    <property type="match status" value="1"/>
</dbReference>
<evidence type="ECO:0000313" key="5">
    <source>
        <dbReference type="EMBL" id="SED90407.1"/>
    </source>
</evidence>
<name>A0A1M7E5A4_9BRAD</name>
<keyword evidence="3" id="KW-0804">Transcription</keyword>
<evidence type="ECO:0000259" key="4">
    <source>
        <dbReference type="PROSITE" id="PS50949"/>
    </source>
</evidence>
<dbReference type="PROSITE" id="PS50949">
    <property type="entry name" value="HTH_GNTR"/>
    <property type="match status" value="1"/>
</dbReference>
<dbReference type="RefSeq" id="WP_074825802.1">
    <property type="nucleotide sequence ID" value="NZ_FNTI01000001.1"/>
</dbReference>
<dbReference type="PRINTS" id="PR00035">
    <property type="entry name" value="HTHGNTR"/>
</dbReference>
<dbReference type="PANTHER" id="PTHR44846:SF17">
    <property type="entry name" value="GNTR-FAMILY TRANSCRIPTIONAL REGULATOR"/>
    <property type="match status" value="1"/>
</dbReference>
<evidence type="ECO:0000256" key="2">
    <source>
        <dbReference type="ARBA" id="ARBA00023125"/>
    </source>
</evidence>
<dbReference type="InterPro" id="IPR036388">
    <property type="entry name" value="WH-like_DNA-bd_sf"/>
</dbReference>
<dbReference type="Pfam" id="PF00392">
    <property type="entry name" value="GntR"/>
    <property type="match status" value="1"/>
</dbReference>
<dbReference type="OrthoDB" id="9808698at2"/>
<dbReference type="AlphaFoldDB" id="A0A1M7E5A4"/>
<dbReference type="SMART" id="SM00345">
    <property type="entry name" value="HTH_GNTR"/>
    <property type="match status" value="1"/>
</dbReference>
<gene>
    <name evidence="5" type="ORF">SAMN05444171_5600</name>
</gene>
<dbReference type="GO" id="GO:0003700">
    <property type="term" value="F:DNA-binding transcription factor activity"/>
    <property type="evidence" value="ECO:0007669"/>
    <property type="project" value="InterPro"/>
</dbReference>
<dbReference type="InterPro" id="IPR000524">
    <property type="entry name" value="Tscrpt_reg_HTH_GntR"/>
</dbReference>
<dbReference type="InterPro" id="IPR011663">
    <property type="entry name" value="UTRA"/>
</dbReference>
<dbReference type="Gene3D" id="3.40.1410.10">
    <property type="entry name" value="Chorismate lyase-like"/>
    <property type="match status" value="1"/>
</dbReference>
<dbReference type="SUPFAM" id="SSF64288">
    <property type="entry name" value="Chorismate lyase-like"/>
    <property type="match status" value="1"/>
</dbReference>
<keyword evidence="1" id="KW-0805">Transcription regulation</keyword>
<dbReference type="InterPro" id="IPR050679">
    <property type="entry name" value="Bact_HTH_transcr_reg"/>
</dbReference>
<dbReference type="GO" id="GO:0003677">
    <property type="term" value="F:DNA binding"/>
    <property type="evidence" value="ECO:0007669"/>
    <property type="project" value="UniProtKB-KW"/>
</dbReference>
<dbReference type="SMART" id="SM00866">
    <property type="entry name" value="UTRA"/>
    <property type="match status" value="1"/>
</dbReference>
<evidence type="ECO:0000256" key="3">
    <source>
        <dbReference type="ARBA" id="ARBA00023163"/>
    </source>
</evidence>
<dbReference type="GO" id="GO:0045892">
    <property type="term" value="P:negative regulation of DNA-templated transcription"/>
    <property type="evidence" value="ECO:0007669"/>
    <property type="project" value="TreeGrafter"/>
</dbReference>
<keyword evidence="2" id="KW-0238">DNA-binding</keyword>
<dbReference type="CDD" id="cd07377">
    <property type="entry name" value="WHTH_GntR"/>
    <property type="match status" value="1"/>
</dbReference>
<organism evidence="5 6">
    <name type="scientific">Bradyrhizobium lablabi</name>
    <dbReference type="NCBI Taxonomy" id="722472"/>
    <lineage>
        <taxon>Bacteria</taxon>
        <taxon>Pseudomonadati</taxon>
        <taxon>Pseudomonadota</taxon>
        <taxon>Alphaproteobacteria</taxon>
        <taxon>Hyphomicrobiales</taxon>
        <taxon>Nitrobacteraceae</taxon>
        <taxon>Bradyrhizobium</taxon>
    </lineage>
</organism>
<evidence type="ECO:0000313" key="6">
    <source>
        <dbReference type="Proteomes" id="UP000183208"/>
    </source>
</evidence>
<feature type="domain" description="HTH gntR-type" evidence="4">
    <location>
        <begin position="10"/>
        <end position="78"/>
    </location>
</feature>